<feature type="region of interest" description="Disordered" evidence="1">
    <location>
        <begin position="240"/>
        <end position="486"/>
    </location>
</feature>
<feature type="compositionally biased region" description="Low complexity" evidence="1">
    <location>
        <begin position="164"/>
        <end position="175"/>
    </location>
</feature>
<feature type="compositionally biased region" description="Polar residues" evidence="1">
    <location>
        <begin position="428"/>
        <end position="447"/>
    </location>
</feature>
<feature type="compositionally biased region" description="Basic and acidic residues" evidence="1">
    <location>
        <begin position="851"/>
        <end position="861"/>
    </location>
</feature>
<feature type="compositionally biased region" description="Basic and acidic residues" evidence="1">
    <location>
        <begin position="688"/>
        <end position="697"/>
    </location>
</feature>
<dbReference type="Proteomes" id="UP000019118">
    <property type="component" value="Unassembled WGS sequence"/>
</dbReference>
<feature type="region of interest" description="Disordered" evidence="1">
    <location>
        <begin position="851"/>
        <end position="885"/>
    </location>
</feature>
<feature type="compositionally biased region" description="Basic residues" evidence="1">
    <location>
        <begin position="399"/>
        <end position="408"/>
    </location>
</feature>
<proteinExistence type="predicted"/>
<feature type="region of interest" description="Disordered" evidence="1">
    <location>
        <begin position="1140"/>
        <end position="1217"/>
    </location>
</feature>
<feature type="compositionally biased region" description="Polar residues" evidence="1">
    <location>
        <begin position="983"/>
        <end position="995"/>
    </location>
</feature>
<feature type="region of interest" description="Disordered" evidence="1">
    <location>
        <begin position="683"/>
        <end position="732"/>
    </location>
</feature>
<feature type="compositionally biased region" description="Polar residues" evidence="1">
    <location>
        <begin position="200"/>
        <end position="217"/>
    </location>
</feature>
<feature type="compositionally biased region" description="Acidic residues" evidence="1">
    <location>
        <begin position="1183"/>
        <end position="1199"/>
    </location>
</feature>
<feature type="compositionally biased region" description="Polar residues" evidence="1">
    <location>
        <begin position="1009"/>
        <end position="1023"/>
    </location>
</feature>
<evidence type="ECO:0000256" key="1">
    <source>
        <dbReference type="SAM" id="MobiDB-lite"/>
    </source>
</evidence>
<feature type="compositionally biased region" description="Polar residues" evidence="1">
    <location>
        <begin position="863"/>
        <end position="879"/>
    </location>
</feature>
<reference evidence="2" key="2">
    <citation type="submission" date="2024-08" db="UniProtKB">
        <authorList>
            <consortium name="EnsemblMetazoa"/>
        </authorList>
    </citation>
    <scope>IDENTIFICATION</scope>
</reference>
<dbReference type="InterPro" id="IPR014710">
    <property type="entry name" value="RmlC-like_jellyroll"/>
</dbReference>
<evidence type="ECO:0008006" key="4">
    <source>
        <dbReference type="Google" id="ProtNLM"/>
    </source>
</evidence>
<organism evidence="2 3">
    <name type="scientific">Dendroctonus ponderosae</name>
    <name type="common">Mountain pine beetle</name>
    <dbReference type="NCBI Taxonomy" id="77166"/>
    <lineage>
        <taxon>Eukaryota</taxon>
        <taxon>Metazoa</taxon>
        <taxon>Ecdysozoa</taxon>
        <taxon>Arthropoda</taxon>
        <taxon>Hexapoda</taxon>
        <taxon>Insecta</taxon>
        <taxon>Pterygota</taxon>
        <taxon>Neoptera</taxon>
        <taxon>Endopterygota</taxon>
        <taxon>Coleoptera</taxon>
        <taxon>Polyphaga</taxon>
        <taxon>Cucujiformia</taxon>
        <taxon>Curculionidae</taxon>
        <taxon>Scolytinae</taxon>
        <taxon>Dendroctonus</taxon>
    </lineage>
</organism>
<feature type="compositionally biased region" description="Polar residues" evidence="1">
    <location>
        <begin position="1140"/>
        <end position="1153"/>
    </location>
</feature>
<feature type="compositionally biased region" description="Basic and acidic residues" evidence="1">
    <location>
        <begin position="284"/>
        <end position="300"/>
    </location>
</feature>
<protein>
    <recommendedName>
        <fullName evidence="4">Mif2/CENP-C cupin domain-containing protein</fullName>
    </recommendedName>
</protein>
<feature type="compositionally biased region" description="Basic and acidic residues" evidence="1">
    <location>
        <begin position="364"/>
        <end position="378"/>
    </location>
</feature>
<dbReference type="KEGG" id="dpa:109532756"/>
<feature type="compositionally biased region" description="Polar residues" evidence="1">
    <location>
        <begin position="455"/>
        <end position="474"/>
    </location>
</feature>
<dbReference type="Gene3D" id="2.60.120.10">
    <property type="entry name" value="Jelly Rolls"/>
    <property type="match status" value="1"/>
</dbReference>
<feature type="compositionally biased region" description="Basic and acidic residues" evidence="1">
    <location>
        <begin position="265"/>
        <end position="277"/>
    </location>
</feature>
<feature type="compositionally biased region" description="Basic residues" evidence="1">
    <location>
        <begin position="301"/>
        <end position="310"/>
    </location>
</feature>
<feature type="region of interest" description="Disordered" evidence="1">
    <location>
        <begin position="514"/>
        <end position="554"/>
    </location>
</feature>
<evidence type="ECO:0000313" key="3">
    <source>
        <dbReference type="Proteomes" id="UP000019118"/>
    </source>
</evidence>
<dbReference type="EnsemblMetazoa" id="XM_019897797.1">
    <property type="protein sequence ID" value="XP_019753356.1"/>
    <property type="gene ID" value="LOC109532756"/>
</dbReference>
<feature type="region of interest" description="Disordered" evidence="1">
    <location>
        <begin position="809"/>
        <end position="836"/>
    </location>
</feature>
<name>A0AAR5NYN2_DENPD</name>
<feature type="compositionally biased region" description="Polar residues" evidence="1">
    <location>
        <begin position="379"/>
        <end position="391"/>
    </location>
</feature>
<feature type="region of interest" description="Disordered" evidence="1">
    <location>
        <begin position="164"/>
        <end position="217"/>
    </location>
</feature>
<feature type="compositionally biased region" description="Polar residues" evidence="1">
    <location>
        <begin position="519"/>
        <end position="554"/>
    </location>
</feature>
<feature type="region of interest" description="Disordered" evidence="1">
    <location>
        <begin position="1230"/>
        <end position="1278"/>
    </location>
</feature>
<feature type="compositionally biased region" description="Low complexity" evidence="1">
    <location>
        <begin position="1040"/>
        <end position="1058"/>
    </location>
</feature>
<feature type="compositionally biased region" description="Basic and acidic residues" evidence="1">
    <location>
        <begin position="409"/>
        <end position="427"/>
    </location>
</feature>
<dbReference type="GeneID" id="109532756"/>
<accession>A0AAR5NYN2</accession>
<feature type="compositionally biased region" description="Pro residues" evidence="1">
    <location>
        <begin position="1238"/>
        <end position="1247"/>
    </location>
</feature>
<feature type="compositionally biased region" description="Polar residues" evidence="1">
    <location>
        <begin position="699"/>
        <end position="712"/>
    </location>
</feature>
<feature type="compositionally biased region" description="Polar residues" evidence="1">
    <location>
        <begin position="320"/>
        <end position="343"/>
    </location>
</feature>
<feature type="compositionally biased region" description="Polar residues" evidence="1">
    <location>
        <begin position="595"/>
        <end position="611"/>
    </location>
</feature>
<sequence>MYSAKDKLAIKTVEVVTDELENTFKRKLNGINKRLEALTSQKVVPNFFDQKNRVSVVLSKSTDCSSPQIAITPKKCKSRVQTSTPHRTKNNELMSFYRNDTLDFSPIPSANFQKSKTKTQNVLIEKIRNDGKEPTAVNATKLKKGVNKTSKLAKDVDVVLVNSSHLDSSNSGNSSQVPHRSKTSKGGSEDVETDDKNRSAQEVNQYAKSQSKQKNTVTSGNNLIGLKVVLEKIKIPSNSIANGQRPKLREDIGQPKSKLVRPGHLLRDKSKTSKESTEDIEINNENRARQEVRQYDEKPRSKISRSRSKSLQKDTEARRNNQSHLKVFENIQSLSNSTANEQDPQLREDTAQPKSKLRRPGYLLRDKSKTSKEDKDNVEINNKNRAPQEVTQYDEKTRSKITRSRSKSIQKDTETRRNIQSHLKVDENIQSLSDVNPQELSGKSVCNGSEEETQGSESHNANDQSRITSTSVANNDERLTVVEEENESTRLDVLLEEIQQRNIMKQSSREGSKFYVVDRNTQSSVISNRPSNNEPRAQSSNRRNETSTANIPETHTINGHLIGQINSRKDASNQSMKATVDLAHNVTIRKRTSNKSKQISFSTEPPGTIAANNHESLSIAEEEKEPTRLNVLLEEIKQRNIMKQLSREGSKINVVNGNTQSSVVSNRRSNVAKHSTQLFMESHSPVKVQKERNKDHNNPYLQTSTSSLSHVSLRNVESCEPSKKNKRVTKRSVKLQTNNSGFQNPEEIQDENVVEIASVNSGANESLRNYAPGHTFIFTAEDRLRKEQRWNEVIRICTEIAINADDEFEVNSGSDSTKEYNKRRRSKIQKKSEQNSVLTFKNLPEKQIKIKKQESISERQKKTQTPNRVSSSTADQPTCSGFDVNNWPNIFESPLPEDPLNFHMETSNMYYFNNQNAPWRYSGRASQVQDPIKLNFIRSATEISAAQADSNGMDSEVNLSADNLTMDAVAKRRTISPAEDSSRSQNSSEQVNPASVDQEEASLGEADVSVTSDGNPSLVTSKTSYEDNRLANNITSARNSSPPSVTSSQSESELLEQPGTNINCETNDTDDGRHKKANKSNTSGLMAEWQSHENILPGCCVSNRPIYAVETGSAQADANNMDSEGNSSGDNHLTMDAVGLTTNQSKKGKSSNMYGRKRKTISPAKDRSRRRNSREQVNPASLDQEEPSSGEPDVSDTSDENASLVKSKTSCEDNRPADVHEPITQLSDNMTAPAINSSPPPASPSQPKPVSYEQSRTNTNCETNHANRAKPKKPPCGLSYENILPDRVKRNRKQILHIPKELIAQGYVVVNSCTAPEIRPANWLKKKTDKCNSRITNGGRKSKQASTNRITQNIQPLEEIREMSGHEDNEEPNQNCLSGSFRVHTESERVLPSVATKIFNPQDRGMDINSCSDNLTSVQSRKRLCSNTDSLNQPGSSMEYNNDEVCSVAHIPSNSLSNDITSKDTAAVSGKNRKTGTVQRRNAKEDICFHYKSSWPMLFVPIGDGCLVCAPSVNVTTNIVSVGHMKVLPKKCKPGAKSNLKTIVYTVESGCGYVVTSEMRRKIQPKCIFEISKGVGYTIVNTSRKHDLFLSYIQINASK</sequence>
<keyword evidence="3" id="KW-1185">Reference proteome</keyword>
<reference evidence="3" key="1">
    <citation type="journal article" date="2013" name="Genome Biol.">
        <title>Draft genome of the mountain pine beetle, Dendroctonus ponderosae Hopkins, a major forest pest.</title>
        <authorList>
            <person name="Keeling C.I."/>
            <person name="Yuen M.M."/>
            <person name="Liao N.Y."/>
            <person name="Docking T.R."/>
            <person name="Chan S.K."/>
            <person name="Taylor G.A."/>
            <person name="Palmquist D.L."/>
            <person name="Jackman S.D."/>
            <person name="Nguyen A."/>
            <person name="Li M."/>
            <person name="Henderson H."/>
            <person name="Janes J.K."/>
            <person name="Zhao Y."/>
            <person name="Pandoh P."/>
            <person name="Moore R."/>
            <person name="Sperling F.A."/>
            <person name="Huber D.P."/>
            <person name="Birol I."/>
            <person name="Jones S.J."/>
            <person name="Bohlmann J."/>
        </authorList>
    </citation>
    <scope>NUCLEOTIDE SEQUENCE</scope>
</reference>
<feature type="compositionally biased region" description="Polar residues" evidence="1">
    <location>
        <begin position="1252"/>
        <end position="1266"/>
    </location>
</feature>
<feature type="region of interest" description="Disordered" evidence="1">
    <location>
        <begin position="973"/>
        <end position="1082"/>
    </location>
</feature>
<evidence type="ECO:0000313" key="2">
    <source>
        <dbReference type="EnsemblMetazoa" id="XP_019753356.1"/>
    </source>
</evidence>
<feature type="region of interest" description="Disordered" evidence="1">
    <location>
        <begin position="591"/>
        <end position="611"/>
    </location>
</feature>
<feature type="compositionally biased region" description="Polar residues" evidence="1">
    <location>
        <begin position="1030"/>
        <end position="1039"/>
    </location>
</feature>